<dbReference type="Gene3D" id="1.10.340.30">
    <property type="entry name" value="Hypothetical protein, domain 2"/>
    <property type="match status" value="1"/>
</dbReference>
<keyword evidence="4" id="KW-0732">Signal</keyword>
<feature type="signal peptide" evidence="4">
    <location>
        <begin position="1"/>
        <end position="17"/>
    </location>
</feature>
<feature type="compositionally biased region" description="Basic and acidic residues" evidence="3">
    <location>
        <begin position="68"/>
        <end position="77"/>
    </location>
</feature>
<dbReference type="PANTHER" id="PTHR15074">
    <property type="entry name" value="METHYL-CPG-BINDING PROTEIN"/>
    <property type="match status" value="1"/>
</dbReference>
<organism evidence="5 6">
    <name type="scientific">Platanthera zijinensis</name>
    <dbReference type="NCBI Taxonomy" id="2320716"/>
    <lineage>
        <taxon>Eukaryota</taxon>
        <taxon>Viridiplantae</taxon>
        <taxon>Streptophyta</taxon>
        <taxon>Embryophyta</taxon>
        <taxon>Tracheophyta</taxon>
        <taxon>Spermatophyta</taxon>
        <taxon>Magnoliopsida</taxon>
        <taxon>Liliopsida</taxon>
        <taxon>Asparagales</taxon>
        <taxon>Orchidaceae</taxon>
        <taxon>Orchidoideae</taxon>
        <taxon>Orchideae</taxon>
        <taxon>Orchidinae</taxon>
        <taxon>Platanthera</taxon>
    </lineage>
</organism>
<protein>
    <submittedName>
        <fullName evidence="5">Uncharacterized protein</fullName>
    </submittedName>
</protein>
<keyword evidence="2" id="KW-0539">Nucleus</keyword>
<dbReference type="GO" id="GO:0005634">
    <property type="term" value="C:nucleus"/>
    <property type="evidence" value="ECO:0007669"/>
    <property type="project" value="UniProtKB-SubCell"/>
</dbReference>
<feature type="compositionally biased region" description="Basic residues" evidence="3">
    <location>
        <begin position="83"/>
        <end position="103"/>
    </location>
</feature>
<accession>A0AAP0BDC5</accession>
<dbReference type="Proteomes" id="UP001418222">
    <property type="component" value="Unassembled WGS sequence"/>
</dbReference>
<evidence type="ECO:0000313" key="6">
    <source>
        <dbReference type="Proteomes" id="UP001418222"/>
    </source>
</evidence>
<evidence type="ECO:0000256" key="3">
    <source>
        <dbReference type="SAM" id="MobiDB-lite"/>
    </source>
</evidence>
<dbReference type="GO" id="GO:0003677">
    <property type="term" value="F:DNA binding"/>
    <property type="evidence" value="ECO:0007669"/>
    <property type="project" value="InterPro"/>
</dbReference>
<comment type="caution">
    <text evidence="5">The sequence shown here is derived from an EMBL/GenBank/DDBJ whole genome shotgun (WGS) entry which is preliminary data.</text>
</comment>
<proteinExistence type="predicted"/>
<feature type="region of interest" description="Disordered" evidence="3">
    <location>
        <begin position="20"/>
        <end position="106"/>
    </location>
</feature>
<evidence type="ECO:0000313" key="5">
    <source>
        <dbReference type="EMBL" id="KAK8935787.1"/>
    </source>
</evidence>
<keyword evidence="6" id="KW-1185">Reference proteome</keyword>
<dbReference type="EMBL" id="JBBWWQ010000011">
    <property type="protein sequence ID" value="KAK8935787.1"/>
    <property type="molecule type" value="Genomic_DNA"/>
</dbReference>
<name>A0AAP0BDC5_9ASPA</name>
<gene>
    <name evidence="5" type="ORF">KSP39_PZI014149</name>
</gene>
<feature type="compositionally biased region" description="Polar residues" evidence="3">
    <location>
        <begin position="21"/>
        <end position="40"/>
    </location>
</feature>
<evidence type="ECO:0000256" key="1">
    <source>
        <dbReference type="ARBA" id="ARBA00004123"/>
    </source>
</evidence>
<evidence type="ECO:0000256" key="2">
    <source>
        <dbReference type="ARBA" id="ARBA00023242"/>
    </source>
</evidence>
<reference evidence="5 6" key="1">
    <citation type="journal article" date="2022" name="Nat. Plants">
        <title>Genomes of leafy and leafless Platanthera orchids illuminate the evolution of mycoheterotrophy.</title>
        <authorList>
            <person name="Li M.H."/>
            <person name="Liu K.W."/>
            <person name="Li Z."/>
            <person name="Lu H.C."/>
            <person name="Ye Q.L."/>
            <person name="Zhang D."/>
            <person name="Wang J.Y."/>
            <person name="Li Y.F."/>
            <person name="Zhong Z.M."/>
            <person name="Liu X."/>
            <person name="Yu X."/>
            <person name="Liu D.K."/>
            <person name="Tu X.D."/>
            <person name="Liu B."/>
            <person name="Hao Y."/>
            <person name="Liao X.Y."/>
            <person name="Jiang Y.T."/>
            <person name="Sun W.H."/>
            <person name="Chen J."/>
            <person name="Chen Y.Q."/>
            <person name="Ai Y."/>
            <person name="Zhai J.W."/>
            <person name="Wu S.S."/>
            <person name="Zhou Z."/>
            <person name="Hsiao Y.Y."/>
            <person name="Wu W.L."/>
            <person name="Chen Y.Y."/>
            <person name="Lin Y.F."/>
            <person name="Hsu J.L."/>
            <person name="Li C.Y."/>
            <person name="Wang Z.W."/>
            <person name="Zhao X."/>
            <person name="Zhong W.Y."/>
            <person name="Ma X.K."/>
            <person name="Ma L."/>
            <person name="Huang J."/>
            <person name="Chen G.Z."/>
            <person name="Huang M.Z."/>
            <person name="Huang L."/>
            <person name="Peng D.H."/>
            <person name="Luo Y.B."/>
            <person name="Zou S.Q."/>
            <person name="Chen S.P."/>
            <person name="Lan S."/>
            <person name="Tsai W.C."/>
            <person name="Van de Peer Y."/>
            <person name="Liu Z.J."/>
        </authorList>
    </citation>
    <scope>NUCLEOTIDE SEQUENCE [LARGE SCALE GENOMIC DNA]</scope>
    <source>
        <strain evidence="5">Lor287</strain>
    </source>
</reference>
<sequence length="304" mass="34416">MSSSLLPVLALAAPVHGRRVNVSSNTKLASASSQSMNEQGNEGRESAPNSCHAGIRSHNPPFSKKRKTSVDQMEREAVASPVKLKRKRKSKKSKKNMKWLRKTRTAEKAENLHTQENSSCCNADINKESLQKFENMLKQFTYNENKKPQEIPNYAESQIDNADVTFSSTKIEKIEESKNMRKLQQVLHSLSFSEFPPQIISSTNTLAIDKSDLVLKRARCQGRRTLSKREKTKDCYRRVGPDNTWAPPNSPYGLLQEDHSFDPWRVLVICILLNQTTGTQLSRMGCDTQSMKPDPYHGGKLRQP</sequence>
<dbReference type="PANTHER" id="PTHR15074:SF0">
    <property type="entry name" value="METHYL-CPG-BINDING DOMAIN PROTEIN 4-LIKE PROTEIN"/>
    <property type="match status" value="1"/>
</dbReference>
<evidence type="ECO:0000256" key="4">
    <source>
        <dbReference type="SAM" id="SignalP"/>
    </source>
</evidence>
<feature type="region of interest" description="Disordered" evidence="3">
    <location>
        <begin position="284"/>
        <end position="304"/>
    </location>
</feature>
<dbReference type="InterPro" id="IPR045138">
    <property type="entry name" value="MeCP2/MBD4"/>
</dbReference>
<comment type="subcellular location">
    <subcellularLocation>
        <location evidence="1">Nucleus</location>
    </subcellularLocation>
</comment>
<dbReference type="AlphaFoldDB" id="A0AAP0BDC5"/>
<feature type="chain" id="PRO_5042825026" evidence="4">
    <location>
        <begin position="18"/>
        <end position="304"/>
    </location>
</feature>